<dbReference type="AlphaFoldDB" id="A0A4S4FZR1"/>
<evidence type="ECO:0008006" key="4">
    <source>
        <dbReference type="Google" id="ProtNLM"/>
    </source>
</evidence>
<dbReference type="OrthoDB" id="5126451at2"/>
<dbReference type="EMBL" id="SSSN01000003">
    <property type="protein sequence ID" value="THG35585.1"/>
    <property type="molecule type" value="Genomic_DNA"/>
</dbReference>
<dbReference type="Proteomes" id="UP000307380">
    <property type="component" value="Unassembled WGS sequence"/>
</dbReference>
<feature type="transmembrane region" description="Helical" evidence="1">
    <location>
        <begin position="28"/>
        <end position="59"/>
    </location>
</feature>
<sequence length="199" mass="21100">MSEPSTYRRTQSTYRRILRRETHSPRSVLAITVAVVLILALLYLGTEIVLAMIGTRALLAAPLDMLDALAHLDDAPDGLVVGVGVGLLLIGALLIIGAATPGRRGRHQMSTERGLAVVDDEVIASALARHAAHAGDVDPDNTTVSVSRRVAGVHLVPTSGTRIRRDAVISTVAEQLEAFDLTPSLEPRIVVAERGRVGA</sequence>
<evidence type="ECO:0000256" key="1">
    <source>
        <dbReference type="SAM" id="Phobius"/>
    </source>
</evidence>
<evidence type="ECO:0000313" key="3">
    <source>
        <dbReference type="Proteomes" id="UP000307380"/>
    </source>
</evidence>
<keyword evidence="1" id="KW-0812">Transmembrane</keyword>
<accession>A0A4S4FZR1</accession>
<keyword evidence="1" id="KW-1133">Transmembrane helix</keyword>
<keyword evidence="1" id="KW-0472">Membrane</keyword>
<dbReference type="RefSeq" id="WP_136423152.1">
    <property type="nucleotide sequence ID" value="NZ_OZ241748.1"/>
</dbReference>
<reference evidence="2 3" key="1">
    <citation type="submission" date="2019-04" db="EMBL/GenBank/DDBJ databases">
        <authorList>
            <person name="Jiang L."/>
        </authorList>
    </citation>
    <scope>NUCLEOTIDE SEQUENCE [LARGE SCALE GENOMIC DNA]</scope>
    <source>
        <strain evidence="2 3">YIM 131861</strain>
    </source>
</reference>
<name>A0A4S4FZR1_9MICO</name>
<comment type="caution">
    <text evidence="2">The sequence shown here is derived from an EMBL/GenBank/DDBJ whole genome shotgun (WGS) entry which is preliminary data.</text>
</comment>
<gene>
    <name evidence="2" type="ORF">E6C70_05970</name>
</gene>
<keyword evidence="3" id="KW-1185">Reference proteome</keyword>
<organism evidence="2 3">
    <name type="scientific">Orlajensenia flava</name>
    <dbReference type="NCBI Taxonomy" id="2565934"/>
    <lineage>
        <taxon>Bacteria</taxon>
        <taxon>Bacillati</taxon>
        <taxon>Actinomycetota</taxon>
        <taxon>Actinomycetes</taxon>
        <taxon>Micrococcales</taxon>
        <taxon>Microbacteriaceae</taxon>
        <taxon>Orlajensenia</taxon>
    </lineage>
</organism>
<feature type="transmembrane region" description="Helical" evidence="1">
    <location>
        <begin position="79"/>
        <end position="99"/>
    </location>
</feature>
<proteinExistence type="predicted"/>
<evidence type="ECO:0000313" key="2">
    <source>
        <dbReference type="EMBL" id="THG35585.1"/>
    </source>
</evidence>
<protein>
    <recommendedName>
        <fullName evidence="4">DNA/RNA endonuclease G</fullName>
    </recommendedName>
</protein>